<gene>
    <name evidence="1" type="ORF">BIP78_0539</name>
</gene>
<dbReference type="KEGG" id="bih:BIP78_0539"/>
<sequence length="327" mass="35486">MGPGHPSAVPREAISALYPLPMRWSEMRTRLLGALLVALVWGTTSWSQPLAVSGSLGIEVTFTPIPPADITSAITLGLTFGRAEIVSRTELSLAGLLAQYLTVGVSLDGVALRSGLRFDPCFSRYWFEVRGGCCPLELGGLFLVENLALACQTPNYTVGIVLDLGVAWRPGFFARSVTGFGVTDVYGLIDLEPGTWLTAVPGVWFEETLLNLGFAGACFRTDGLVLFVPYGLAWFELGGSYLYPDPEAELGVRIRILGTFALDWAKLFFGVRVPPVAVRLVTTFDLGGFLAQDVAVEVSFSWVRIYSRTRFDFGGLIQAIVGIELKF</sequence>
<evidence type="ECO:0000313" key="1">
    <source>
        <dbReference type="EMBL" id="QAA76305.1"/>
    </source>
</evidence>
<evidence type="ECO:0000313" key="2">
    <source>
        <dbReference type="Proteomes" id="UP000287233"/>
    </source>
</evidence>
<dbReference type="AlphaFoldDB" id="A0A410FT96"/>
<organism evidence="1 2">
    <name type="scientific">Bipolaricaulis sibiricus</name>
    <dbReference type="NCBI Taxonomy" id="2501609"/>
    <lineage>
        <taxon>Bacteria</taxon>
        <taxon>Candidatus Bipolaricaulota</taxon>
        <taxon>Candidatus Bipolaricaulia</taxon>
        <taxon>Candidatus Bipolaricaulales</taxon>
        <taxon>Candidatus Bipolaricaulaceae</taxon>
        <taxon>Candidatus Bipolaricaulis</taxon>
    </lineage>
</organism>
<dbReference type="Proteomes" id="UP000287233">
    <property type="component" value="Chromosome"/>
</dbReference>
<protein>
    <submittedName>
        <fullName evidence="1">Uncharacterized protein</fullName>
    </submittedName>
</protein>
<accession>A0A410FT96</accession>
<name>A0A410FT96_BIPS1</name>
<reference evidence="2" key="1">
    <citation type="submission" date="2018-12" db="EMBL/GenBank/DDBJ databases">
        <title>Complete genome sequence of an uncultured bacterium of the candidate phylum Bipolaricaulota.</title>
        <authorList>
            <person name="Kadnikov V.V."/>
            <person name="Mardanov A.V."/>
            <person name="Beletsky A.V."/>
            <person name="Frank Y.A."/>
            <person name="Karnachuk O.V."/>
            <person name="Ravin N.V."/>
        </authorList>
    </citation>
    <scope>NUCLEOTIDE SEQUENCE [LARGE SCALE GENOMIC DNA]</scope>
</reference>
<dbReference type="EMBL" id="CP034928">
    <property type="protein sequence ID" value="QAA76305.1"/>
    <property type="molecule type" value="Genomic_DNA"/>
</dbReference>
<proteinExistence type="predicted"/>